<name>A0ACC2MJ66_PERAE</name>
<accession>A0ACC2MJ66</accession>
<sequence length="84" mass="9229">MKAAGAGIDGREVREETATTEEGWGEKRIYSNMQKEKMGSLVTVDGESELELESLPKASAAWRWRNFGGKKRGKSQRGLGVGNE</sequence>
<evidence type="ECO:0000313" key="1">
    <source>
        <dbReference type="EMBL" id="KAJ8645691.1"/>
    </source>
</evidence>
<dbReference type="Proteomes" id="UP001234297">
    <property type="component" value="Chromosome 2"/>
</dbReference>
<organism evidence="1 2">
    <name type="scientific">Persea americana</name>
    <name type="common">Avocado</name>
    <dbReference type="NCBI Taxonomy" id="3435"/>
    <lineage>
        <taxon>Eukaryota</taxon>
        <taxon>Viridiplantae</taxon>
        <taxon>Streptophyta</taxon>
        <taxon>Embryophyta</taxon>
        <taxon>Tracheophyta</taxon>
        <taxon>Spermatophyta</taxon>
        <taxon>Magnoliopsida</taxon>
        <taxon>Magnoliidae</taxon>
        <taxon>Laurales</taxon>
        <taxon>Lauraceae</taxon>
        <taxon>Persea</taxon>
    </lineage>
</organism>
<dbReference type="EMBL" id="CM056810">
    <property type="protein sequence ID" value="KAJ8645691.1"/>
    <property type="molecule type" value="Genomic_DNA"/>
</dbReference>
<gene>
    <name evidence="1" type="ORF">MRB53_007439</name>
</gene>
<comment type="caution">
    <text evidence="1">The sequence shown here is derived from an EMBL/GenBank/DDBJ whole genome shotgun (WGS) entry which is preliminary data.</text>
</comment>
<protein>
    <submittedName>
        <fullName evidence="1">Uncharacterized protein</fullName>
    </submittedName>
</protein>
<keyword evidence="2" id="KW-1185">Reference proteome</keyword>
<evidence type="ECO:0000313" key="2">
    <source>
        <dbReference type="Proteomes" id="UP001234297"/>
    </source>
</evidence>
<reference evidence="1 2" key="1">
    <citation type="journal article" date="2022" name="Hortic Res">
        <title>A haplotype resolved chromosomal level avocado genome allows analysis of novel avocado genes.</title>
        <authorList>
            <person name="Nath O."/>
            <person name="Fletcher S.J."/>
            <person name="Hayward A."/>
            <person name="Shaw L.M."/>
            <person name="Masouleh A.K."/>
            <person name="Furtado A."/>
            <person name="Henry R.J."/>
            <person name="Mitter N."/>
        </authorList>
    </citation>
    <scope>NUCLEOTIDE SEQUENCE [LARGE SCALE GENOMIC DNA]</scope>
    <source>
        <strain evidence="2">cv. Hass</strain>
    </source>
</reference>
<proteinExistence type="predicted"/>